<comment type="caution">
    <text evidence="2">The sequence shown here is derived from an EMBL/GenBank/DDBJ whole genome shotgun (WGS) entry which is preliminary data.</text>
</comment>
<organism evidence="2 3">
    <name type="scientific">candidate division WOR-3 bacterium JGI_Cruoil_03_51_56</name>
    <dbReference type="NCBI Taxonomy" id="1973747"/>
    <lineage>
        <taxon>Bacteria</taxon>
        <taxon>Bacteria division WOR-3</taxon>
    </lineage>
</organism>
<evidence type="ECO:0000256" key="1">
    <source>
        <dbReference type="SAM" id="MobiDB-lite"/>
    </source>
</evidence>
<dbReference type="EMBL" id="NOZP01000031">
    <property type="protein sequence ID" value="OYD16966.1"/>
    <property type="molecule type" value="Genomic_DNA"/>
</dbReference>
<feature type="region of interest" description="Disordered" evidence="1">
    <location>
        <begin position="28"/>
        <end position="67"/>
    </location>
</feature>
<sequence length="67" mass="7403">MSEEIEKLRKEVAELKIELADVKARCVLKEPETTEASIGPPIPVETQEEAEETDSETESTTSEEPTA</sequence>
<dbReference type="Proteomes" id="UP000215559">
    <property type="component" value="Unassembled WGS sequence"/>
</dbReference>
<dbReference type="AlphaFoldDB" id="A0A235BXN5"/>
<feature type="compositionally biased region" description="Acidic residues" evidence="1">
    <location>
        <begin position="46"/>
        <end position="57"/>
    </location>
</feature>
<proteinExistence type="predicted"/>
<evidence type="ECO:0000313" key="3">
    <source>
        <dbReference type="Proteomes" id="UP000215559"/>
    </source>
</evidence>
<accession>A0A235BXN5</accession>
<feature type="compositionally biased region" description="Low complexity" evidence="1">
    <location>
        <begin position="58"/>
        <end position="67"/>
    </location>
</feature>
<protein>
    <submittedName>
        <fullName evidence="2">Uncharacterized protein</fullName>
    </submittedName>
</protein>
<reference evidence="2 3" key="1">
    <citation type="submission" date="2017-07" db="EMBL/GenBank/DDBJ databases">
        <title>Recovery of genomes from metagenomes via a dereplication, aggregation, and scoring strategy.</title>
        <authorList>
            <person name="Sieber C.M."/>
            <person name="Probst A.J."/>
            <person name="Sharrar A."/>
            <person name="Thomas B.C."/>
            <person name="Hess M."/>
            <person name="Tringe S.G."/>
            <person name="Banfield J.F."/>
        </authorList>
    </citation>
    <scope>NUCLEOTIDE SEQUENCE [LARGE SCALE GENOMIC DNA]</scope>
    <source>
        <strain evidence="2">JGI_Cruoil_03_51_56</strain>
    </source>
</reference>
<evidence type="ECO:0000313" key="2">
    <source>
        <dbReference type="EMBL" id="OYD16966.1"/>
    </source>
</evidence>
<name>A0A235BXN5_UNCW3</name>
<gene>
    <name evidence="2" type="ORF">CH330_01470</name>
</gene>